<evidence type="ECO:0000256" key="2">
    <source>
        <dbReference type="SAM" id="SignalP"/>
    </source>
</evidence>
<feature type="region of interest" description="Disordered" evidence="1">
    <location>
        <begin position="63"/>
        <end position="92"/>
    </location>
</feature>
<organism evidence="3 4">
    <name type="scientific">Methylovulum psychrotolerans</name>
    <dbReference type="NCBI Taxonomy" id="1704499"/>
    <lineage>
        <taxon>Bacteria</taxon>
        <taxon>Pseudomonadati</taxon>
        <taxon>Pseudomonadota</taxon>
        <taxon>Gammaproteobacteria</taxon>
        <taxon>Methylococcales</taxon>
        <taxon>Methylococcaceae</taxon>
        <taxon>Methylovulum</taxon>
    </lineage>
</organism>
<name>A0A2S5CIT5_9GAMM</name>
<dbReference type="Pfam" id="PF13728">
    <property type="entry name" value="TraF"/>
    <property type="match status" value="1"/>
</dbReference>
<evidence type="ECO:0000256" key="1">
    <source>
        <dbReference type="SAM" id="MobiDB-lite"/>
    </source>
</evidence>
<dbReference type="InterPro" id="IPR036249">
    <property type="entry name" value="Thioredoxin-like_sf"/>
</dbReference>
<feature type="compositionally biased region" description="Acidic residues" evidence="1">
    <location>
        <begin position="63"/>
        <end position="72"/>
    </location>
</feature>
<dbReference type="Proteomes" id="UP000237423">
    <property type="component" value="Unassembled WGS sequence"/>
</dbReference>
<gene>
    <name evidence="3" type="ORF">AADEFJLK_03564</name>
</gene>
<dbReference type="InterPro" id="IPR039555">
    <property type="entry name" value="TraF/TrbB"/>
</dbReference>
<dbReference type="RefSeq" id="WP_103975212.1">
    <property type="nucleotide sequence ID" value="NZ_PGFZ01000009.1"/>
</dbReference>
<feature type="chain" id="PRO_5015732946" description="Conjugal transfer protein TraF" evidence="2">
    <location>
        <begin position="24"/>
        <end position="347"/>
    </location>
</feature>
<feature type="signal peptide" evidence="2">
    <location>
        <begin position="1"/>
        <end position="23"/>
    </location>
</feature>
<sequence>MKFRPFILIWALSSLGIGVLAHADEGMGQPFFGVSDERVKATQLQPSAFYQQKERGWFWYEDPEEEPVEEEPESKPLPEIKPLKPEMAEKKDLPPVKPLSSEWFRANLTRFRDQAVDDPTPENVSQYMYLQRVMLDKAERFTDVTKQVVMADPLLDENSRRPIATFGANALDEQAELGLAKVAKQLSKEAGLWFFYSSTCTFCIKQAGVLKGLANAYGFKILPIALDGLPLPDNSFPNFTVDNGQSKKLGVDTTPALFLVKPGNNGDVIQIGQGLLSGDDIVKRAVVLGYQHGWIGDADYNGTLKAKPITVDQTTLQMLNDDDLNSPGVLVSRIKENLRTQQRKLSQ</sequence>
<feature type="compositionally biased region" description="Basic and acidic residues" evidence="1">
    <location>
        <begin position="73"/>
        <end position="92"/>
    </location>
</feature>
<reference evidence="3 4" key="1">
    <citation type="submission" date="2017-11" db="EMBL/GenBank/DDBJ databases">
        <title>Draft Genome Sequence of Methylobacter psychrotolerans Sph1T, an Obligate Methanotroph from Low-Temperature Environments.</title>
        <authorList>
            <person name="Oshkin I.Y."/>
            <person name="Miroshnikov K."/>
            <person name="Belova S.E."/>
            <person name="Korzhenkov A."/>
            <person name="Toshchakov S.V."/>
            <person name="Dedysh S.N."/>
        </authorList>
    </citation>
    <scope>NUCLEOTIDE SEQUENCE [LARGE SCALE GENOMIC DNA]</scope>
    <source>
        <strain evidence="3 4">Sph1</strain>
    </source>
</reference>
<evidence type="ECO:0000313" key="3">
    <source>
        <dbReference type="EMBL" id="POZ50667.1"/>
    </source>
</evidence>
<proteinExistence type="predicted"/>
<dbReference type="AlphaFoldDB" id="A0A2S5CIT5"/>
<dbReference type="InterPro" id="IPR014111">
    <property type="entry name" value="T4SS_TraF-like"/>
</dbReference>
<protein>
    <recommendedName>
        <fullName evidence="5">Conjugal transfer protein TraF</fullName>
    </recommendedName>
</protein>
<dbReference type="EMBL" id="PGFZ01000009">
    <property type="protein sequence ID" value="POZ50667.1"/>
    <property type="molecule type" value="Genomic_DNA"/>
</dbReference>
<evidence type="ECO:0000313" key="4">
    <source>
        <dbReference type="Proteomes" id="UP000237423"/>
    </source>
</evidence>
<comment type="caution">
    <text evidence="3">The sequence shown here is derived from an EMBL/GenBank/DDBJ whole genome shotgun (WGS) entry which is preliminary data.</text>
</comment>
<keyword evidence="2" id="KW-0732">Signal</keyword>
<accession>A0A2S5CIT5</accession>
<evidence type="ECO:0008006" key="5">
    <source>
        <dbReference type="Google" id="ProtNLM"/>
    </source>
</evidence>
<dbReference type="SUPFAM" id="SSF52833">
    <property type="entry name" value="Thioredoxin-like"/>
    <property type="match status" value="1"/>
</dbReference>
<dbReference type="NCBIfam" id="TIGR02740">
    <property type="entry name" value="TraF-like"/>
    <property type="match status" value="1"/>
</dbReference>
<dbReference type="Gene3D" id="3.40.30.10">
    <property type="entry name" value="Glutaredoxin"/>
    <property type="match status" value="1"/>
</dbReference>